<feature type="domain" description="G-protein coupled receptors family 2 profile 1" evidence="12">
    <location>
        <begin position="1"/>
        <end position="66"/>
    </location>
</feature>
<keyword evidence="15" id="KW-1185">Reference proteome</keyword>
<keyword evidence="9" id="KW-0325">Glycoprotein</keyword>
<evidence type="ECO:0000256" key="8">
    <source>
        <dbReference type="ARBA" id="ARBA00023170"/>
    </source>
</evidence>
<evidence type="ECO:0000256" key="10">
    <source>
        <dbReference type="ARBA" id="ARBA00023224"/>
    </source>
</evidence>
<feature type="transmembrane region" description="Helical" evidence="11">
    <location>
        <begin position="75"/>
        <end position="98"/>
    </location>
</feature>
<dbReference type="PANTHER" id="PTHR45620">
    <property type="entry name" value="PDF RECEPTOR-LIKE PROTEIN-RELATED"/>
    <property type="match status" value="1"/>
</dbReference>
<comment type="similarity">
    <text evidence="2">Belongs to the G-protein coupled receptor 2 family.</text>
</comment>
<comment type="subcellular location">
    <subcellularLocation>
        <location evidence="1">Cell membrane</location>
        <topology evidence="1">Multi-pass membrane protein</topology>
    </subcellularLocation>
</comment>
<dbReference type="Gene3D" id="1.20.1070.10">
    <property type="entry name" value="Rhodopsin 7-helix transmembrane proteins"/>
    <property type="match status" value="2"/>
</dbReference>
<evidence type="ECO:0000259" key="13">
    <source>
        <dbReference type="PROSITE" id="PS50261"/>
    </source>
</evidence>
<feature type="transmembrane region" description="Helical" evidence="11">
    <location>
        <begin position="184"/>
        <end position="206"/>
    </location>
</feature>
<dbReference type="Pfam" id="PF00002">
    <property type="entry name" value="7tm_2"/>
    <property type="match status" value="1"/>
</dbReference>
<dbReference type="PRINTS" id="PR00249">
    <property type="entry name" value="GPCRSECRETIN"/>
</dbReference>
<dbReference type="InterPro" id="IPR050332">
    <property type="entry name" value="GPCR_2"/>
</dbReference>
<feature type="transmembrane region" description="Helical" evidence="11">
    <location>
        <begin position="119"/>
        <end position="141"/>
    </location>
</feature>
<feature type="domain" description="G-protein coupled receptors family 2 profile 2" evidence="13">
    <location>
        <begin position="76"/>
        <end position="463"/>
    </location>
</feature>
<feature type="transmembrane region" description="Helical" evidence="11">
    <location>
        <begin position="413"/>
        <end position="432"/>
    </location>
</feature>
<dbReference type="AlphaFoldDB" id="A0A8E0VJM3"/>
<keyword evidence="8" id="KW-0675">Receptor</keyword>
<organism evidence="14 15">
    <name type="scientific">Fasciolopsis buskii</name>
    <dbReference type="NCBI Taxonomy" id="27845"/>
    <lineage>
        <taxon>Eukaryota</taxon>
        <taxon>Metazoa</taxon>
        <taxon>Spiralia</taxon>
        <taxon>Lophotrochozoa</taxon>
        <taxon>Platyhelminthes</taxon>
        <taxon>Trematoda</taxon>
        <taxon>Digenea</taxon>
        <taxon>Plagiorchiida</taxon>
        <taxon>Echinostomata</taxon>
        <taxon>Echinostomatoidea</taxon>
        <taxon>Fasciolidae</taxon>
        <taxon>Fasciolopsis</taxon>
    </lineage>
</organism>
<dbReference type="Gene3D" id="4.10.1240.10">
    <property type="entry name" value="GPCR, family 2, extracellular hormone receptor domain"/>
    <property type="match status" value="1"/>
</dbReference>
<dbReference type="GO" id="GO:0007188">
    <property type="term" value="P:adenylate cyclase-modulating G protein-coupled receptor signaling pathway"/>
    <property type="evidence" value="ECO:0007669"/>
    <property type="project" value="TreeGrafter"/>
</dbReference>
<dbReference type="OrthoDB" id="6022368at2759"/>
<dbReference type="GO" id="GO:0017046">
    <property type="term" value="F:peptide hormone binding"/>
    <property type="evidence" value="ECO:0007669"/>
    <property type="project" value="TreeGrafter"/>
</dbReference>
<evidence type="ECO:0000256" key="11">
    <source>
        <dbReference type="SAM" id="Phobius"/>
    </source>
</evidence>
<evidence type="ECO:0000256" key="7">
    <source>
        <dbReference type="ARBA" id="ARBA00023136"/>
    </source>
</evidence>
<gene>
    <name evidence="14" type="ORF">FBUS_02481</name>
</gene>
<dbReference type="InterPro" id="IPR017981">
    <property type="entry name" value="GPCR_2-like_7TM"/>
</dbReference>
<dbReference type="PROSITE" id="PS00649">
    <property type="entry name" value="G_PROTEIN_RECEP_F2_1"/>
    <property type="match status" value="1"/>
</dbReference>
<keyword evidence="7 11" id="KW-0472">Membrane</keyword>
<proteinExistence type="inferred from homology"/>
<evidence type="ECO:0000256" key="5">
    <source>
        <dbReference type="ARBA" id="ARBA00022989"/>
    </source>
</evidence>
<keyword evidence="10" id="KW-0807">Transducer</keyword>
<dbReference type="EMBL" id="LUCM01005216">
    <property type="protein sequence ID" value="KAA0193167.1"/>
    <property type="molecule type" value="Genomic_DNA"/>
</dbReference>
<dbReference type="PROSITE" id="PS50227">
    <property type="entry name" value="G_PROTEIN_RECEP_F2_3"/>
    <property type="match status" value="1"/>
</dbReference>
<dbReference type="GO" id="GO:0007166">
    <property type="term" value="P:cell surface receptor signaling pathway"/>
    <property type="evidence" value="ECO:0007669"/>
    <property type="project" value="InterPro"/>
</dbReference>
<keyword evidence="4 11" id="KW-0812">Transmembrane</keyword>
<sequence>MTYCQAEVDGVNVCWPPTPVGETASVSCPERFHVYQFSGTGSCTRYCHTNGTWNSRADYSNCSMVAIPFSIMYDPYMLCYMCGYLVSSITVIIGIAIFQYFSSLKCVRNGIHTNFMLSLLIRAIIWFASATITSYSVPVFIEGFMATLRAFILSAVYCWMLVEGLHLMNILFFTMVSHRLNLSLYCSLGWGIPALMALGWALTKLIRGEPEEEWQNPSLKDPEGKTVLYSILGMLAINLCFTLITVYTLLRKVHCRSRSGQQIVLRGNKMRFPLRSFATKNKSLSRGSMDGHLDSSDQPKATIPLSLSDCSNRNGFSVSVEGDSVHGRSSLASVIHYSSTYKKSSGTEQEEDHRLAVMSSELAGVDIAVRQSGPTLACDGYKSSSSSTQWRRNQDSSFMNTSSLFEPWKAVKAILFLMPLLGYPQLLFLRPYQKTYEYIFNYINAFLISTQGFWVSVIYCFLNSEVQRLLKLKWRQWRSGSFVRHYRTQSVRRNSTANTRRFATSLEHP</sequence>
<evidence type="ECO:0000256" key="4">
    <source>
        <dbReference type="ARBA" id="ARBA00022692"/>
    </source>
</evidence>
<evidence type="ECO:0000256" key="9">
    <source>
        <dbReference type="ARBA" id="ARBA00023180"/>
    </source>
</evidence>
<comment type="caution">
    <text evidence="14">The sequence shown here is derived from an EMBL/GenBank/DDBJ whole genome shotgun (WGS) entry which is preliminary data.</text>
</comment>
<reference evidence="14" key="1">
    <citation type="submission" date="2019-05" db="EMBL/GenBank/DDBJ databases">
        <title>Annotation for the trematode Fasciolopsis buski.</title>
        <authorList>
            <person name="Choi Y.-J."/>
        </authorList>
    </citation>
    <scope>NUCLEOTIDE SEQUENCE</scope>
    <source>
        <strain evidence="14">HT</strain>
        <tissue evidence="14">Whole worm</tissue>
    </source>
</reference>
<accession>A0A8E0VJM3</accession>
<dbReference type="PROSITE" id="PS50261">
    <property type="entry name" value="G_PROTEIN_RECEP_F2_4"/>
    <property type="match status" value="1"/>
</dbReference>
<dbReference type="SMART" id="SM00008">
    <property type="entry name" value="HormR"/>
    <property type="match status" value="1"/>
</dbReference>
<evidence type="ECO:0000313" key="14">
    <source>
        <dbReference type="EMBL" id="KAA0193167.1"/>
    </source>
</evidence>
<dbReference type="InterPro" id="IPR001879">
    <property type="entry name" value="GPCR_2_extracellular_dom"/>
</dbReference>
<keyword evidence="5 11" id="KW-1133">Transmembrane helix</keyword>
<feature type="transmembrane region" description="Helical" evidence="11">
    <location>
        <begin position="438"/>
        <end position="462"/>
    </location>
</feature>
<dbReference type="Pfam" id="PF02793">
    <property type="entry name" value="HRM"/>
    <property type="match status" value="1"/>
</dbReference>
<feature type="transmembrane region" description="Helical" evidence="11">
    <location>
        <begin position="147"/>
        <end position="172"/>
    </location>
</feature>
<feature type="transmembrane region" description="Helical" evidence="11">
    <location>
        <begin position="226"/>
        <end position="250"/>
    </location>
</feature>
<dbReference type="SUPFAM" id="SSF111418">
    <property type="entry name" value="Hormone receptor domain"/>
    <property type="match status" value="1"/>
</dbReference>
<name>A0A8E0VJM3_9TREM</name>
<protein>
    <submittedName>
        <fullName evidence="14">Uncharacterized protein</fullName>
    </submittedName>
</protein>
<evidence type="ECO:0000256" key="6">
    <source>
        <dbReference type="ARBA" id="ARBA00023040"/>
    </source>
</evidence>
<dbReference type="GO" id="GO:0008528">
    <property type="term" value="F:G protein-coupled peptide receptor activity"/>
    <property type="evidence" value="ECO:0007669"/>
    <property type="project" value="TreeGrafter"/>
</dbReference>
<evidence type="ECO:0000256" key="3">
    <source>
        <dbReference type="ARBA" id="ARBA00022475"/>
    </source>
</evidence>
<dbReference type="Proteomes" id="UP000728185">
    <property type="component" value="Unassembled WGS sequence"/>
</dbReference>
<evidence type="ECO:0000256" key="2">
    <source>
        <dbReference type="ARBA" id="ARBA00005314"/>
    </source>
</evidence>
<evidence type="ECO:0000256" key="1">
    <source>
        <dbReference type="ARBA" id="ARBA00004651"/>
    </source>
</evidence>
<evidence type="ECO:0000259" key="12">
    <source>
        <dbReference type="PROSITE" id="PS50227"/>
    </source>
</evidence>
<dbReference type="InterPro" id="IPR017983">
    <property type="entry name" value="GPCR_2_secretin-like_CS"/>
</dbReference>
<keyword evidence="6" id="KW-0297">G-protein coupled receptor</keyword>
<keyword evidence="3" id="KW-1003">Cell membrane</keyword>
<dbReference type="InterPro" id="IPR000832">
    <property type="entry name" value="GPCR_2_secretin-like"/>
</dbReference>
<dbReference type="GO" id="GO:0005886">
    <property type="term" value="C:plasma membrane"/>
    <property type="evidence" value="ECO:0007669"/>
    <property type="project" value="UniProtKB-SubCell"/>
</dbReference>
<evidence type="ECO:0000313" key="15">
    <source>
        <dbReference type="Proteomes" id="UP000728185"/>
    </source>
</evidence>
<dbReference type="InterPro" id="IPR036445">
    <property type="entry name" value="GPCR_2_extracell_dom_sf"/>
</dbReference>